<evidence type="ECO:0000259" key="1">
    <source>
        <dbReference type="Pfam" id="PF16291"/>
    </source>
</evidence>
<protein>
    <submittedName>
        <fullName evidence="2">DUF4937 domain-containing protein</fullName>
    </submittedName>
</protein>
<evidence type="ECO:0000313" key="3">
    <source>
        <dbReference type="Proteomes" id="UP000448943"/>
    </source>
</evidence>
<feature type="domain" description="DUF4937" evidence="1">
    <location>
        <begin position="2"/>
        <end position="90"/>
    </location>
</feature>
<dbReference type="SUPFAM" id="SSF54909">
    <property type="entry name" value="Dimeric alpha+beta barrel"/>
    <property type="match status" value="1"/>
</dbReference>
<dbReference type="OrthoDB" id="2627153at2"/>
<accession>A0A6N9Q5U4</accession>
<dbReference type="EMBL" id="SIJB01000030">
    <property type="protein sequence ID" value="NBI30216.1"/>
    <property type="molecule type" value="Genomic_DNA"/>
</dbReference>
<keyword evidence="3" id="KW-1185">Reference proteome</keyword>
<dbReference type="InterPro" id="IPR032555">
    <property type="entry name" value="DUF4937"/>
</dbReference>
<dbReference type="Pfam" id="PF16291">
    <property type="entry name" value="DUF4937"/>
    <property type="match status" value="1"/>
</dbReference>
<sequence>MLIKWIVCDVPKHKKIDFSNAQEKWNSLVNIDGFLGQIGGWNLNKTSKAGIISLWRDQLSYHKFMDQEHDKILKEGKQKDTYEHISVEIFNKKFNINKFQVTPFLKEVKILWVVDCVVKEDKQEYFENLQKNIWNEQMSKNQDMLAGVFCKNDQNKYLVVSLWGSKDAHQLDVEPILSKLTDDVIKIHGTVLILDENWSVV</sequence>
<name>A0A6N9Q5U4_9BACL</name>
<dbReference type="RefSeq" id="WP_160647027.1">
    <property type="nucleotide sequence ID" value="NZ_SIJB01000030.1"/>
</dbReference>
<dbReference type="Proteomes" id="UP000448943">
    <property type="component" value="Unassembled WGS sequence"/>
</dbReference>
<dbReference type="InterPro" id="IPR011008">
    <property type="entry name" value="Dimeric_a/b-barrel"/>
</dbReference>
<proteinExistence type="predicted"/>
<gene>
    <name evidence="2" type="ORF">ERL59_14800</name>
</gene>
<dbReference type="AlphaFoldDB" id="A0A6N9Q5U4"/>
<organism evidence="2 3">
    <name type="scientific">Chengkuizengella marina</name>
    <dbReference type="NCBI Taxonomy" id="2507566"/>
    <lineage>
        <taxon>Bacteria</taxon>
        <taxon>Bacillati</taxon>
        <taxon>Bacillota</taxon>
        <taxon>Bacilli</taxon>
        <taxon>Bacillales</taxon>
        <taxon>Paenibacillaceae</taxon>
        <taxon>Chengkuizengella</taxon>
    </lineage>
</organism>
<evidence type="ECO:0000313" key="2">
    <source>
        <dbReference type="EMBL" id="NBI30216.1"/>
    </source>
</evidence>
<comment type="caution">
    <text evidence="2">The sequence shown here is derived from an EMBL/GenBank/DDBJ whole genome shotgun (WGS) entry which is preliminary data.</text>
</comment>
<reference evidence="2 3" key="1">
    <citation type="submission" date="2019-01" db="EMBL/GenBank/DDBJ databases">
        <title>Chengkuizengella sp. nov., isolated from deep-sea sediment of East Pacific Ocean.</title>
        <authorList>
            <person name="Yang J."/>
            <person name="Lai Q."/>
            <person name="Shao Z."/>
        </authorList>
    </citation>
    <scope>NUCLEOTIDE SEQUENCE [LARGE SCALE GENOMIC DNA]</scope>
    <source>
        <strain evidence="2 3">YPA3-1-1</strain>
    </source>
</reference>